<feature type="transmembrane region" description="Helical" evidence="1">
    <location>
        <begin position="177"/>
        <end position="201"/>
    </location>
</feature>
<keyword evidence="1" id="KW-1133">Transmembrane helix</keyword>
<comment type="caution">
    <text evidence="2">The sequence shown here is derived from an EMBL/GenBank/DDBJ whole genome shotgun (WGS) entry which is preliminary data.</text>
</comment>
<gene>
    <name evidence="2" type="primary">RvY_17136-1</name>
    <name evidence="2" type="synonym">RvY_17136.1</name>
    <name evidence="2" type="ORF">RvY_17136</name>
</gene>
<evidence type="ECO:0000256" key="1">
    <source>
        <dbReference type="SAM" id="Phobius"/>
    </source>
</evidence>
<evidence type="ECO:0000313" key="2">
    <source>
        <dbReference type="EMBL" id="GAV07278.1"/>
    </source>
</evidence>
<name>A0A1D1W526_RAMVA</name>
<proteinExistence type="predicted"/>
<feature type="transmembrane region" description="Helical" evidence="1">
    <location>
        <begin position="229"/>
        <end position="254"/>
    </location>
</feature>
<keyword evidence="1" id="KW-0472">Membrane</keyword>
<organism evidence="2 3">
    <name type="scientific">Ramazzottius varieornatus</name>
    <name type="common">Water bear</name>
    <name type="synonym">Tardigrade</name>
    <dbReference type="NCBI Taxonomy" id="947166"/>
    <lineage>
        <taxon>Eukaryota</taxon>
        <taxon>Metazoa</taxon>
        <taxon>Ecdysozoa</taxon>
        <taxon>Tardigrada</taxon>
        <taxon>Eutardigrada</taxon>
        <taxon>Parachela</taxon>
        <taxon>Hypsibioidea</taxon>
        <taxon>Ramazzottiidae</taxon>
        <taxon>Ramazzottius</taxon>
    </lineage>
</organism>
<dbReference type="Proteomes" id="UP000186922">
    <property type="component" value="Unassembled WGS sequence"/>
</dbReference>
<dbReference type="EMBL" id="BDGG01000015">
    <property type="protein sequence ID" value="GAV07278.1"/>
    <property type="molecule type" value="Genomic_DNA"/>
</dbReference>
<dbReference type="AlphaFoldDB" id="A0A1D1W526"/>
<accession>A0A1D1W526</accession>
<keyword evidence="3" id="KW-1185">Reference proteome</keyword>
<protein>
    <submittedName>
        <fullName evidence="2">Uncharacterized protein</fullName>
    </submittedName>
</protein>
<reference evidence="2 3" key="1">
    <citation type="journal article" date="2016" name="Nat. Commun.">
        <title>Extremotolerant tardigrade genome and improved radiotolerance of human cultured cells by tardigrade-unique protein.</title>
        <authorList>
            <person name="Hashimoto T."/>
            <person name="Horikawa D.D."/>
            <person name="Saito Y."/>
            <person name="Kuwahara H."/>
            <person name="Kozuka-Hata H."/>
            <person name="Shin-I T."/>
            <person name="Minakuchi Y."/>
            <person name="Ohishi K."/>
            <person name="Motoyama A."/>
            <person name="Aizu T."/>
            <person name="Enomoto A."/>
            <person name="Kondo K."/>
            <person name="Tanaka S."/>
            <person name="Hara Y."/>
            <person name="Koshikawa S."/>
            <person name="Sagara H."/>
            <person name="Miura T."/>
            <person name="Yokobori S."/>
            <person name="Miyagawa K."/>
            <person name="Suzuki Y."/>
            <person name="Kubo T."/>
            <person name="Oyama M."/>
            <person name="Kohara Y."/>
            <person name="Fujiyama A."/>
            <person name="Arakawa K."/>
            <person name="Katayama T."/>
            <person name="Toyoda A."/>
            <person name="Kunieda T."/>
        </authorList>
    </citation>
    <scope>NUCLEOTIDE SEQUENCE [LARGE SCALE GENOMIC DNA]</scope>
    <source>
        <strain evidence="2 3">YOKOZUNA-1</strain>
    </source>
</reference>
<evidence type="ECO:0000313" key="3">
    <source>
        <dbReference type="Proteomes" id="UP000186922"/>
    </source>
</evidence>
<sequence length="331" mass="37468">MQLKKSLSDEHKHCLSEARSMKSYIEDLSARSKARPFRAMDSTIFQIQSALFGLLFAPLDKPFNNVNVTTMNKCLTFIPLCLTLLTLGGTVALFSLLVCQNYYHAITEASHDFIPQMLYTMSYVSEMFRGFFVVACLIVNRKDISILLSSVDAFVLGKSSDSKGIDKTALKQWRYRSIGVTLGLCLLHVTYSLVDWSYWFYAWKMQWLSENAMAPLPIKMTSVQLITQWAFWVDAPFVVSQLTFAIIIVLAWIISEATSKNLGPAILGFSERLYQSLTSKDSIRSKPADWRAVKRCLERFEASASSYVICFDGLKLTEYSRAFIAGVSEMV</sequence>
<feature type="transmembrane region" description="Helical" evidence="1">
    <location>
        <begin position="77"/>
        <end position="99"/>
    </location>
</feature>
<keyword evidence="1" id="KW-0812">Transmembrane</keyword>